<evidence type="ECO:0000313" key="8">
    <source>
        <dbReference type="Proteomes" id="UP001518990"/>
    </source>
</evidence>
<dbReference type="PANTHER" id="PTHR30118">
    <property type="entry name" value="HTH-TYPE TRANSCRIPTIONAL REGULATOR LEUO-RELATED"/>
    <property type="match status" value="1"/>
</dbReference>
<keyword evidence="4" id="KW-0804">Transcription</keyword>
<dbReference type="Gene3D" id="3.40.190.10">
    <property type="entry name" value="Periplasmic binding protein-like II"/>
    <property type="match status" value="2"/>
</dbReference>
<name>A0ABS3KFX7_9PROT</name>
<dbReference type="InterPro" id="IPR000847">
    <property type="entry name" value="LysR_HTH_N"/>
</dbReference>
<organism evidence="7 8">
    <name type="scientific">Roseomonas marmotae</name>
    <dbReference type="NCBI Taxonomy" id="2768161"/>
    <lineage>
        <taxon>Bacteria</taxon>
        <taxon>Pseudomonadati</taxon>
        <taxon>Pseudomonadota</taxon>
        <taxon>Alphaproteobacteria</taxon>
        <taxon>Acetobacterales</taxon>
        <taxon>Roseomonadaceae</taxon>
        <taxon>Roseomonas</taxon>
    </lineage>
</organism>
<dbReference type="Pfam" id="PF03466">
    <property type="entry name" value="LysR_substrate"/>
    <property type="match status" value="1"/>
</dbReference>
<evidence type="ECO:0000256" key="4">
    <source>
        <dbReference type="ARBA" id="ARBA00023163"/>
    </source>
</evidence>
<dbReference type="InterPro" id="IPR005119">
    <property type="entry name" value="LysR_subst-bd"/>
</dbReference>
<dbReference type="SUPFAM" id="SSF46785">
    <property type="entry name" value="Winged helix' DNA-binding domain"/>
    <property type="match status" value="1"/>
</dbReference>
<dbReference type="InterPro" id="IPR036390">
    <property type="entry name" value="WH_DNA-bd_sf"/>
</dbReference>
<comment type="similarity">
    <text evidence="1">Belongs to the LysR transcriptional regulatory family.</text>
</comment>
<keyword evidence="8" id="KW-1185">Reference proteome</keyword>
<dbReference type="Pfam" id="PF00126">
    <property type="entry name" value="HTH_1"/>
    <property type="match status" value="1"/>
</dbReference>
<dbReference type="RefSeq" id="WP_207449320.1">
    <property type="nucleotide sequence ID" value="NZ_CP061091.1"/>
</dbReference>
<feature type="domain" description="HTH lysR-type" evidence="6">
    <location>
        <begin position="8"/>
        <end position="65"/>
    </location>
</feature>
<keyword evidence="3" id="KW-0238">DNA-binding</keyword>
<evidence type="ECO:0000256" key="1">
    <source>
        <dbReference type="ARBA" id="ARBA00009437"/>
    </source>
</evidence>
<feature type="region of interest" description="Disordered" evidence="5">
    <location>
        <begin position="261"/>
        <end position="280"/>
    </location>
</feature>
<protein>
    <submittedName>
        <fullName evidence="7">LysR family transcriptional regulator</fullName>
    </submittedName>
</protein>
<evidence type="ECO:0000259" key="6">
    <source>
        <dbReference type="PROSITE" id="PS50931"/>
    </source>
</evidence>
<reference evidence="7 8" key="1">
    <citation type="submission" date="2020-09" db="EMBL/GenBank/DDBJ databases">
        <title>Roseomonas.</title>
        <authorList>
            <person name="Zhu W."/>
        </authorList>
    </citation>
    <scope>NUCLEOTIDE SEQUENCE [LARGE SCALE GENOMIC DNA]</scope>
    <source>
        <strain evidence="7 8">1311</strain>
    </source>
</reference>
<dbReference type="InterPro" id="IPR036388">
    <property type="entry name" value="WH-like_DNA-bd_sf"/>
</dbReference>
<dbReference type="Gene3D" id="1.10.10.10">
    <property type="entry name" value="Winged helix-like DNA-binding domain superfamily/Winged helix DNA-binding domain"/>
    <property type="match status" value="1"/>
</dbReference>
<dbReference type="Proteomes" id="UP001518990">
    <property type="component" value="Unassembled WGS sequence"/>
</dbReference>
<evidence type="ECO:0000256" key="2">
    <source>
        <dbReference type="ARBA" id="ARBA00023015"/>
    </source>
</evidence>
<keyword evidence="2" id="KW-0805">Transcription regulation</keyword>
<dbReference type="SUPFAM" id="SSF53850">
    <property type="entry name" value="Periplasmic binding protein-like II"/>
    <property type="match status" value="1"/>
</dbReference>
<sequence length="312" mass="33885">MSQTDRLPDLNLLRLFVALVEERHVTHAGKRLFLSQPAASGGLRRLREHFQDELLAREGQALRPTPRAEELYALIQPLLEQMADAIAAATPFDPATAQRNFVLGCSDAIAFALLPPLLTRFRQAAPGCALSIRQGNHHSLPSLLASGEIEAALGYMGDDLPANARMRVVGHTGWQVLRDAATAPVTEMEAYCARPHVLISSRGQLEGNVDALLRTEGRQRRVVLGVSSFSLLAAALPGTELIATVPDFVASRLAQRYGLITESPPVSPTPTPTSLVWNGSRDRDPGDRWFRGEVLATMAELLAHDRGKVTVS</sequence>
<evidence type="ECO:0000256" key="5">
    <source>
        <dbReference type="SAM" id="MobiDB-lite"/>
    </source>
</evidence>
<evidence type="ECO:0000313" key="7">
    <source>
        <dbReference type="EMBL" id="MBO1076379.1"/>
    </source>
</evidence>
<comment type="caution">
    <text evidence="7">The sequence shown here is derived from an EMBL/GenBank/DDBJ whole genome shotgun (WGS) entry which is preliminary data.</text>
</comment>
<dbReference type="EMBL" id="JACTNF010000021">
    <property type="protein sequence ID" value="MBO1076379.1"/>
    <property type="molecule type" value="Genomic_DNA"/>
</dbReference>
<gene>
    <name evidence="7" type="ORF">IAI60_17345</name>
</gene>
<dbReference type="InterPro" id="IPR050389">
    <property type="entry name" value="LysR-type_TF"/>
</dbReference>
<evidence type="ECO:0000256" key="3">
    <source>
        <dbReference type="ARBA" id="ARBA00023125"/>
    </source>
</evidence>
<dbReference type="PROSITE" id="PS50931">
    <property type="entry name" value="HTH_LYSR"/>
    <property type="match status" value="1"/>
</dbReference>
<accession>A0ABS3KFX7</accession>
<proteinExistence type="inferred from homology"/>
<dbReference type="PANTHER" id="PTHR30118:SF15">
    <property type="entry name" value="TRANSCRIPTIONAL REGULATORY PROTEIN"/>
    <property type="match status" value="1"/>
</dbReference>